<dbReference type="InterPro" id="IPR005500">
    <property type="entry name" value="DUF309"/>
</dbReference>
<evidence type="ECO:0000313" key="2">
    <source>
        <dbReference type="Proteomes" id="UP001597218"/>
    </source>
</evidence>
<proteinExistence type="predicted"/>
<keyword evidence="2" id="KW-1185">Reference proteome</keyword>
<dbReference type="EMBL" id="JBHUGI010000024">
    <property type="protein sequence ID" value="MFD1928104.1"/>
    <property type="molecule type" value="Genomic_DNA"/>
</dbReference>
<dbReference type="Pfam" id="PF03745">
    <property type="entry name" value="DUF309"/>
    <property type="match status" value="1"/>
</dbReference>
<gene>
    <name evidence="1" type="ORF">ACFSFY_08535</name>
</gene>
<dbReference type="PANTHER" id="PTHR34796:SF1">
    <property type="entry name" value="EXPRESSED PROTEIN"/>
    <property type="match status" value="1"/>
</dbReference>
<sequence length="171" mass="20468">MKPLHNPLFLKFIVYFNENQDYFECHEVLEEFWKSIPNRTKNHPLTAYILLSTGLYHFRRDNKIGAQRTLLKAYSKMTTMTEDAPEYTEGIDFNLLCKDIKNMLHRLENNLTYQTFQINIISKELELLVSDMKLIMDLLPIGSDDVIHKHMLRDRTDILLIRDKKKKDREY</sequence>
<organism evidence="1 2">
    <name type="scientific">Sporosarcina siberiensis</name>
    <dbReference type="NCBI Taxonomy" id="1365606"/>
    <lineage>
        <taxon>Bacteria</taxon>
        <taxon>Bacillati</taxon>
        <taxon>Bacillota</taxon>
        <taxon>Bacilli</taxon>
        <taxon>Bacillales</taxon>
        <taxon>Caryophanaceae</taxon>
        <taxon>Sporosarcina</taxon>
    </lineage>
</organism>
<evidence type="ECO:0000313" key="1">
    <source>
        <dbReference type="EMBL" id="MFD1928104.1"/>
    </source>
</evidence>
<comment type="caution">
    <text evidence="1">The sequence shown here is derived from an EMBL/GenBank/DDBJ whole genome shotgun (WGS) entry which is preliminary data.</text>
</comment>
<dbReference type="PANTHER" id="PTHR34796">
    <property type="entry name" value="EXPRESSED PROTEIN"/>
    <property type="match status" value="1"/>
</dbReference>
<dbReference type="Proteomes" id="UP001597218">
    <property type="component" value="Unassembled WGS sequence"/>
</dbReference>
<protein>
    <submittedName>
        <fullName evidence="1">DUF309 domain-containing protein</fullName>
    </submittedName>
</protein>
<accession>A0ABW4SFH8</accession>
<dbReference type="RefSeq" id="WP_381537160.1">
    <property type="nucleotide sequence ID" value="NZ_JBHUGI010000024.1"/>
</dbReference>
<dbReference type="InterPro" id="IPR023203">
    <property type="entry name" value="TTHA0068_sf"/>
</dbReference>
<reference evidence="2" key="1">
    <citation type="journal article" date="2019" name="Int. J. Syst. Evol. Microbiol.">
        <title>The Global Catalogue of Microorganisms (GCM) 10K type strain sequencing project: providing services to taxonomists for standard genome sequencing and annotation.</title>
        <authorList>
            <consortium name="The Broad Institute Genomics Platform"/>
            <consortium name="The Broad Institute Genome Sequencing Center for Infectious Disease"/>
            <person name="Wu L."/>
            <person name="Ma J."/>
        </authorList>
    </citation>
    <scope>NUCLEOTIDE SEQUENCE [LARGE SCALE GENOMIC DNA]</scope>
    <source>
        <strain evidence="2">CGMCC 4.7177</strain>
    </source>
</reference>
<name>A0ABW4SFH8_9BACL</name>
<dbReference type="Gene3D" id="1.10.3450.10">
    <property type="entry name" value="TTHA0068-like"/>
    <property type="match status" value="1"/>
</dbReference>
<dbReference type="SUPFAM" id="SSF140663">
    <property type="entry name" value="TTHA0068-like"/>
    <property type="match status" value="1"/>
</dbReference>